<feature type="disulfide bond" evidence="9">
    <location>
        <begin position="488"/>
        <end position="503"/>
    </location>
</feature>
<dbReference type="GO" id="GO:0016192">
    <property type="term" value="P:vesicle-mediated transport"/>
    <property type="evidence" value="ECO:0007669"/>
    <property type="project" value="UniProtKB-ARBA"/>
</dbReference>
<evidence type="ECO:0000256" key="7">
    <source>
        <dbReference type="ARBA" id="ARBA00023157"/>
    </source>
</evidence>
<comment type="caution">
    <text evidence="11">The sequence shown here is derived from an EMBL/GenBank/DDBJ whole genome shotgun (WGS) entry which is preliminary data.</text>
</comment>
<dbReference type="AlphaFoldDB" id="A0A815NWP3"/>
<keyword evidence="4" id="KW-0677">Repeat</keyword>
<comment type="caution">
    <text evidence="8">Lacks conserved residue(s) required for the propagation of feature annotation.</text>
</comment>
<comment type="subcellular location">
    <subcellularLocation>
        <location evidence="2">Endomembrane system</location>
    </subcellularLocation>
    <subcellularLocation>
        <location evidence="1">Membrane</location>
        <topology evidence="1">Single-pass membrane protein</topology>
    </subcellularLocation>
</comment>
<feature type="disulfide bond" evidence="9">
    <location>
        <begin position="68"/>
        <end position="86"/>
    </location>
</feature>
<dbReference type="Gene3D" id="4.10.400.10">
    <property type="entry name" value="Low-density Lipoprotein Receptor"/>
    <property type="match status" value="4"/>
</dbReference>
<dbReference type="InterPro" id="IPR036055">
    <property type="entry name" value="LDL_receptor-like_sf"/>
</dbReference>
<dbReference type="GO" id="GO:0005886">
    <property type="term" value="C:plasma membrane"/>
    <property type="evidence" value="ECO:0007669"/>
    <property type="project" value="TreeGrafter"/>
</dbReference>
<dbReference type="GO" id="GO:0012505">
    <property type="term" value="C:endomembrane system"/>
    <property type="evidence" value="ECO:0007669"/>
    <property type="project" value="UniProtKB-SubCell"/>
</dbReference>
<dbReference type="InterPro" id="IPR050685">
    <property type="entry name" value="LDLR"/>
</dbReference>
<dbReference type="PROSITE" id="PS50026">
    <property type="entry name" value="EGF_3"/>
    <property type="match status" value="1"/>
</dbReference>
<proteinExistence type="predicted"/>
<evidence type="ECO:0000256" key="6">
    <source>
        <dbReference type="ARBA" id="ARBA00023136"/>
    </source>
</evidence>
<dbReference type="InterPro" id="IPR000742">
    <property type="entry name" value="EGF"/>
</dbReference>
<evidence type="ECO:0000313" key="12">
    <source>
        <dbReference type="Proteomes" id="UP000663870"/>
    </source>
</evidence>
<protein>
    <recommendedName>
        <fullName evidence="10">EGF-like domain-containing protein</fullName>
    </recommendedName>
</protein>
<dbReference type="PROSITE" id="PS01209">
    <property type="entry name" value="LDLRA_1"/>
    <property type="match status" value="1"/>
</dbReference>
<evidence type="ECO:0000256" key="5">
    <source>
        <dbReference type="ARBA" id="ARBA00022989"/>
    </source>
</evidence>
<keyword evidence="6" id="KW-0472">Membrane</keyword>
<dbReference type="EMBL" id="CAJNOL010001936">
    <property type="protein sequence ID" value="CAF1439888.1"/>
    <property type="molecule type" value="Genomic_DNA"/>
</dbReference>
<keyword evidence="5" id="KW-1133">Transmembrane helix</keyword>
<keyword evidence="8" id="KW-0245">EGF-like domain</keyword>
<evidence type="ECO:0000256" key="1">
    <source>
        <dbReference type="ARBA" id="ARBA00004167"/>
    </source>
</evidence>
<dbReference type="SMART" id="SM00192">
    <property type="entry name" value="LDLa"/>
    <property type="match status" value="7"/>
</dbReference>
<evidence type="ECO:0000256" key="3">
    <source>
        <dbReference type="ARBA" id="ARBA00022692"/>
    </source>
</evidence>
<feature type="domain" description="EGF-like" evidence="10">
    <location>
        <begin position="669"/>
        <end position="706"/>
    </location>
</feature>
<dbReference type="InterPro" id="IPR023415">
    <property type="entry name" value="LDLR_class-A_CS"/>
</dbReference>
<keyword evidence="7 9" id="KW-1015">Disulfide bond</keyword>
<evidence type="ECO:0000259" key="10">
    <source>
        <dbReference type="PROSITE" id="PS50026"/>
    </source>
</evidence>
<name>A0A815NWP3_9BILA</name>
<dbReference type="Pfam" id="PF00057">
    <property type="entry name" value="Ldl_recept_a"/>
    <property type="match status" value="2"/>
</dbReference>
<dbReference type="PRINTS" id="PR00261">
    <property type="entry name" value="LDLRECEPTOR"/>
</dbReference>
<keyword evidence="3" id="KW-0812">Transmembrane</keyword>
<accession>A0A815NWP3</accession>
<feature type="disulfide bond" evidence="9">
    <location>
        <begin position="589"/>
        <end position="604"/>
    </location>
</feature>
<evidence type="ECO:0000256" key="8">
    <source>
        <dbReference type="PROSITE-ProRule" id="PRU00076"/>
    </source>
</evidence>
<reference evidence="11" key="1">
    <citation type="submission" date="2021-02" db="EMBL/GenBank/DDBJ databases">
        <authorList>
            <person name="Nowell W R."/>
        </authorList>
    </citation>
    <scope>NUCLEOTIDE SEQUENCE</scope>
</reference>
<evidence type="ECO:0000256" key="4">
    <source>
        <dbReference type="ARBA" id="ARBA00022737"/>
    </source>
</evidence>
<evidence type="ECO:0000313" key="11">
    <source>
        <dbReference type="EMBL" id="CAF1439888.1"/>
    </source>
</evidence>
<gene>
    <name evidence="11" type="ORF">JXQ802_LOCUS36934</name>
</gene>
<dbReference type="InterPro" id="IPR002172">
    <property type="entry name" value="LDrepeatLR_classA_rpt"/>
</dbReference>
<dbReference type="SUPFAM" id="SSF57424">
    <property type="entry name" value="LDL receptor-like module"/>
    <property type="match status" value="4"/>
</dbReference>
<dbReference type="Proteomes" id="UP000663870">
    <property type="component" value="Unassembled WGS sequence"/>
</dbReference>
<dbReference type="CDD" id="cd00112">
    <property type="entry name" value="LDLa"/>
    <property type="match status" value="2"/>
</dbReference>
<organism evidence="11 12">
    <name type="scientific">Rotaria sordida</name>
    <dbReference type="NCBI Taxonomy" id="392033"/>
    <lineage>
        <taxon>Eukaryota</taxon>
        <taxon>Metazoa</taxon>
        <taxon>Spiralia</taxon>
        <taxon>Gnathifera</taxon>
        <taxon>Rotifera</taxon>
        <taxon>Eurotatoria</taxon>
        <taxon>Bdelloidea</taxon>
        <taxon>Philodinida</taxon>
        <taxon>Philodinidae</taxon>
        <taxon>Rotaria</taxon>
    </lineage>
</organism>
<dbReference type="PANTHER" id="PTHR24270">
    <property type="entry name" value="LOW-DENSITY LIPOPROTEIN RECEPTOR-RELATED"/>
    <property type="match status" value="1"/>
</dbReference>
<evidence type="ECO:0000256" key="2">
    <source>
        <dbReference type="ARBA" id="ARBA00004308"/>
    </source>
</evidence>
<dbReference type="PROSITE" id="PS50068">
    <property type="entry name" value="LDLRA_2"/>
    <property type="match status" value="3"/>
</dbReference>
<sequence>MQLNGNSEIQKESELPTSLVDEISCNTSTLNLEWRQICDGIVNCQNAADELDCHLLEFNKCNTDEFQCRNGMCIPKEFLFDAVLDCMDSSDEQELSDIYQVYNRCPKMSTIECDERLCRKDEFSCGDGQCIKWSSIIDYQISCENWRDVTYFCETPDFVITNYLIANAICSSTSLQIPQLTSTSSCLISLRYLLLTTGEQQLSKMRKTAINNIKDRCLETIEYPERPVFSPVFKMFYKRSRIIDFYTSQQNFTKQMLKRPDLVCFSGSMVCHGIWMTLQKDHCMDYNYFQTLTSYPFFPISQLFCHEAVKQAKFENVTLFQSNTYGQLPSSMVFTCPNTSDCVSLRRVNDGYADCLYAEDEQNSAYAMIEPFRYRCQTGSSPVQYVSFQQLGNGVNECADGSDEISSELSWSSLDCRIDDNYACWVFRGDGIIENRIKDVRLPFHLYCDTVWDTMDGRDERDCSKWVCARGTYQCNRTSQCIKRTYLCDGEFDCDDGEDELNCPRRSQEGSLEFVCNKSNEHFCITSQYLQDRILNRPCISYTNTGDGKIDCLGGQDERNVFSCSDHTMLGNRFLCDNQTKCLNYTTLCNGVFDCLDRTDEYICFCQYEQCIKEQLACSDTNSCENGRFRFEAYHSTNILTAWEYPISPFSFLPVFRLAKILRFPDRSLPWSCSYNHCQNNGTCYNSNNGQNLCLCQRGWRAEFLHKGNHRF</sequence>
<keyword evidence="12" id="KW-1185">Reference proteome</keyword>
<evidence type="ECO:0000256" key="9">
    <source>
        <dbReference type="PROSITE-ProRule" id="PRU00124"/>
    </source>
</evidence>
<feature type="disulfide bond" evidence="9">
    <location>
        <begin position="61"/>
        <end position="73"/>
    </location>
</feature>